<reference evidence="4" key="1">
    <citation type="submission" date="2020-02" db="EMBL/GenBank/DDBJ databases">
        <authorList>
            <person name="Meier V. D."/>
        </authorList>
    </citation>
    <scope>NUCLEOTIDE SEQUENCE</scope>
    <source>
        <strain evidence="4">AVDCRST_MAG86</strain>
    </source>
</reference>
<evidence type="ECO:0000259" key="3">
    <source>
        <dbReference type="Pfam" id="PF03816"/>
    </source>
</evidence>
<sequence>MGTSTSLGLGRVRRWARLTAILGILLALLGLVGFWRSREGQRTVLSSEQQELVNPAGDFQVSFVLAGRDYDYDEWAGPLVERDGRAVRSYVTEAKLGNRTDTIMFVNIVGNRVFMVSLPRDIVLDVPRDTGIKARRIGLNEVYDKPAFYGSPNRADNLRRAVSDLLDLPIDFYAVINIDIFEKLVDDIGGVELTVPQRMEYSDQAAGLEIDLYPGFQHLNGEQAAGFVRYRELLRGDIDRIDNVKTLASAMLSRLKTLNVRAIGTVPALVKTYFDEVDTNISLALASQLALKLGDLELEAVTLPTRDVAGSKRFVRTVPTEVEGFLAGLFGGEARPLTETPAATVMLSNRSGLPGLGGGVKAQLVEMGVPAARIRVRQGGDDPVTRVVTTHAGLAAAPYYADMFGVGWQQVDRLALAEDIEIILGGDARRFYSLAQLAQGGPP</sequence>
<dbReference type="InterPro" id="IPR004474">
    <property type="entry name" value="LytR_CpsA_psr"/>
</dbReference>
<dbReference type="Gene3D" id="3.40.630.190">
    <property type="entry name" value="LCP protein"/>
    <property type="match status" value="1"/>
</dbReference>
<name>A0A6J4VEV7_9DEIN</name>
<proteinExistence type="inferred from homology"/>
<keyword evidence="2" id="KW-0472">Membrane</keyword>
<dbReference type="PANTHER" id="PTHR33392:SF6">
    <property type="entry name" value="POLYISOPRENYL-TEICHOIC ACID--PEPTIDOGLYCAN TEICHOIC ACID TRANSFERASE TAGU"/>
    <property type="match status" value="1"/>
</dbReference>
<gene>
    <name evidence="4" type="ORF">AVDCRST_MAG86-2021</name>
</gene>
<dbReference type="InterPro" id="IPR050922">
    <property type="entry name" value="LytR/CpsA/Psr_CW_biosynth"/>
</dbReference>
<comment type="similarity">
    <text evidence="1">Belongs to the LytR/CpsA/Psr (LCP) family.</text>
</comment>
<organism evidence="4">
    <name type="scientific">uncultured Truepera sp</name>
    <dbReference type="NCBI Taxonomy" id="543023"/>
    <lineage>
        <taxon>Bacteria</taxon>
        <taxon>Thermotogati</taxon>
        <taxon>Deinococcota</taxon>
        <taxon>Deinococci</taxon>
        <taxon>Trueperales</taxon>
        <taxon>Trueperaceae</taxon>
        <taxon>Truepera</taxon>
        <taxon>environmental samples</taxon>
    </lineage>
</organism>
<evidence type="ECO:0000256" key="1">
    <source>
        <dbReference type="ARBA" id="ARBA00006068"/>
    </source>
</evidence>
<accession>A0A6J4VEV7</accession>
<feature type="transmembrane region" description="Helical" evidence="2">
    <location>
        <begin position="15"/>
        <end position="35"/>
    </location>
</feature>
<dbReference type="Pfam" id="PF03816">
    <property type="entry name" value="LytR_cpsA_psr"/>
    <property type="match status" value="1"/>
</dbReference>
<evidence type="ECO:0000256" key="2">
    <source>
        <dbReference type="SAM" id="Phobius"/>
    </source>
</evidence>
<evidence type="ECO:0000313" key="4">
    <source>
        <dbReference type="EMBL" id="CAA9573518.1"/>
    </source>
</evidence>
<dbReference type="NCBIfam" id="TIGR00350">
    <property type="entry name" value="lytR_cpsA_psr"/>
    <property type="match status" value="1"/>
</dbReference>
<keyword evidence="2" id="KW-0812">Transmembrane</keyword>
<feature type="domain" description="Cell envelope-related transcriptional attenuator" evidence="3">
    <location>
        <begin position="99"/>
        <end position="256"/>
    </location>
</feature>
<dbReference type="EMBL" id="CADCWP010000153">
    <property type="protein sequence ID" value="CAA9573518.1"/>
    <property type="molecule type" value="Genomic_DNA"/>
</dbReference>
<keyword evidence="2" id="KW-1133">Transmembrane helix</keyword>
<dbReference type="PANTHER" id="PTHR33392">
    <property type="entry name" value="POLYISOPRENYL-TEICHOIC ACID--PEPTIDOGLYCAN TEICHOIC ACID TRANSFERASE TAGU"/>
    <property type="match status" value="1"/>
</dbReference>
<dbReference type="AlphaFoldDB" id="A0A6J4VEV7"/>
<protein>
    <submittedName>
        <fullName evidence="4">Cell envelope-associated transcriptional attenuator LytR-CpsA-Psr, subfamily M</fullName>
    </submittedName>
</protein>